<keyword evidence="12" id="KW-0443">Lipid metabolism</keyword>
<keyword evidence="5" id="KW-0444">Lipid biosynthesis</keyword>
<name>A0AAJ0CHN1_9HYPO</name>
<evidence type="ECO:0000256" key="10">
    <source>
        <dbReference type="ARBA" id="ARBA00022919"/>
    </source>
</evidence>
<evidence type="ECO:0000256" key="15">
    <source>
        <dbReference type="SAM" id="Phobius"/>
    </source>
</evidence>
<evidence type="ECO:0000256" key="2">
    <source>
        <dbReference type="ARBA" id="ARBA00004760"/>
    </source>
</evidence>
<keyword evidence="17" id="KW-1185">Reference proteome</keyword>
<protein>
    <recommendedName>
        <fullName evidence="14">sphingolipid C(9)-methyltransferase</fullName>
        <ecNumber evidence="14">2.1.1.317</ecNumber>
    </recommendedName>
</protein>
<dbReference type="GO" id="GO:0032259">
    <property type="term" value="P:methylation"/>
    <property type="evidence" value="ECO:0007669"/>
    <property type="project" value="UniProtKB-KW"/>
</dbReference>
<proteinExistence type="inferred from homology"/>
<dbReference type="Proteomes" id="UP001251528">
    <property type="component" value="Unassembled WGS sequence"/>
</dbReference>
<dbReference type="SUPFAM" id="SSF53335">
    <property type="entry name" value="S-adenosyl-L-methionine-dependent methyltransferases"/>
    <property type="match status" value="1"/>
</dbReference>
<evidence type="ECO:0000256" key="11">
    <source>
        <dbReference type="ARBA" id="ARBA00022989"/>
    </source>
</evidence>
<dbReference type="AlphaFoldDB" id="A0AAJ0CHN1"/>
<evidence type="ECO:0000256" key="14">
    <source>
        <dbReference type="ARBA" id="ARBA00039020"/>
    </source>
</evidence>
<keyword evidence="7" id="KW-0808">Transferase</keyword>
<keyword evidence="13 15" id="KW-0472">Membrane</keyword>
<dbReference type="GO" id="GO:0008168">
    <property type="term" value="F:methyltransferase activity"/>
    <property type="evidence" value="ECO:0007669"/>
    <property type="project" value="UniProtKB-KW"/>
</dbReference>
<keyword evidence="9 15" id="KW-0812">Transmembrane</keyword>
<evidence type="ECO:0000256" key="13">
    <source>
        <dbReference type="ARBA" id="ARBA00023136"/>
    </source>
</evidence>
<comment type="caution">
    <text evidence="16">The sequence shown here is derived from an EMBL/GenBank/DDBJ whole genome shotgun (WGS) entry which is preliminary data.</text>
</comment>
<dbReference type="EC" id="2.1.1.317" evidence="14"/>
<dbReference type="GO" id="GO:0006665">
    <property type="term" value="P:sphingolipid metabolic process"/>
    <property type="evidence" value="ECO:0007669"/>
    <property type="project" value="UniProtKB-KW"/>
</dbReference>
<dbReference type="PANTHER" id="PTHR45197:SF1">
    <property type="entry name" value="SPHINGOLIPID C9-METHYLTRANSFERASE A-RELATED"/>
    <property type="match status" value="1"/>
</dbReference>
<comment type="similarity">
    <text evidence="4">Belongs to the CFA/CMAS family.</text>
</comment>
<evidence type="ECO:0000256" key="7">
    <source>
        <dbReference type="ARBA" id="ARBA00022679"/>
    </source>
</evidence>
<keyword evidence="6" id="KW-0489">Methyltransferase</keyword>
<dbReference type="Pfam" id="PF02353">
    <property type="entry name" value="CMAS"/>
    <property type="match status" value="1"/>
</dbReference>
<evidence type="ECO:0000313" key="17">
    <source>
        <dbReference type="Proteomes" id="UP001251528"/>
    </source>
</evidence>
<keyword evidence="8" id="KW-0949">S-adenosyl-L-methionine</keyword>
<sequence length="231" mass="25629">MLVGVKAGLPVGIGFKVAWYFGVATGFGFLELFFLFNVGESDDFYGWFFGPRMTYTSGIISDIEKEETLEQLQDSKLAIVCEKIGLQAGEKMLDIGCGWGILARFASDNYGAHVTGITLGWVIDKLDGSDFEIKHVDTVGVHYSATLWRWYRKWIGNCDKVEAKCGKRWYRVSSLTKVAPLATRLLNINSTHRVEGIDSQFNLSGALKNFKGDLKAWAAKNNVASSTDFLG</sequence>
<evidence type="ECO:0000256" key="3">
    <source>
        <dbReference type="ARBA" id="ARBA00004991"/>
    </source>
</evidence>
<dbReference type="InterPro" id="IPR029063">
    <property type="entry name" value="SAM-dependent_MTases_sf"/>
</dbReference>
<dbReference type="CDD" id="cd02440">
    <property type="entry name" value="AdoMet_MTases"/>
    <property type="match status" value="1"/>
</dbReference>
<evidence type="ECO:0000256" key="5">
    <source>
        <dbReference type="ARBA" id="ARBA00022516"/>
    </source>
</evidence>
<evidence type="ECO:0000256" key="12">
    <source>
        <dbReference type="ARBA" id="ARBA00023098"/>
    </source>
</evidence>
<accession>A0AAJ0CHN1</accession>
<dbReference type="GO" id="GO:0016020">
    <property type="term" value="C:membrane"/>
    <property type="evidence" value="ECO:0007669"/>
    <property type="project" value="UniProtKB-SubCell"/>
</dbReference>
<comment type="subcellular location">
    <subcellularLocation>
        <location evidence="1">Membrane</location>
        <topology evidence="1">Multi-pass membrane protein</topology>
    </subcellularLocation>
</comment>
<evidence type="ECO:0000256" key="4">
    <source>
        <dbReference type="ARBA" id="ARBA00010815"/>
    </source>
</evidence>
<gene>
    <name evidence="16" type="ORF">QQS21_010482</name>
</gene>
<feature type="transmembrane region" description="Helical" evidence="15">
    <location>
        <begin position="17"/>
        <end position="36"/>
    </location>
</feature>
<dbReference type="Gene3D" id="3.40.50.150">
    <property type="entry name" value="Vaccinia Virus protein VP39"/>
    <property type="match status" value="1"/>
</dbReference>
<dbReference type="InterPro" id="IPR052290">
    <property type="entry name" value="Sphingo_C9-MT"/>
</dbReference>
<keyword evidence="11 15" id="KW-1133">Transmembrane helix</keyword>
<keyword evidence="10" id="KW-0746">Sphingolipid metabolism</keyword>
<comment type="pathway">
    <text evidence="3">Sphingolipid metabolism.</text>
</comment>
<evidence type="ECO:0000256" key="1">
    <source>
        <dbReference type="ARBA" id="ARBA00004141"/>
    </source>
</evidence>
<comment type="pathway">
    <text evidence="2">Lipid metabolism; sphingolipid metabolism.</text>
</comment>
<reference evidence="16" key="1">
    <citation type="submission" date="2023-06" db="EMBL/GenBank/DDBJ databases">
        <title>Conoideocrella luteorostrata (Hypocreales: Clavicipitaceae), a potential biocontrol fungus for elongate hemlock scale in United States Christmas tree production areas.</title>
        <authorList>
            <person name="Barrett H."/>
            <person name="Lovett B."/>
            <person name="Macias A.M."/>
            <person name="Stajich J.E."/>
            <person name="Kasson M.T."/>
        </authorList>
    </citation>
    <scope>NUCLEOTIDE SEQUENCE</scope>
    <source>
        <strain evidence="16">ARSEF 14590</strain>
    </source>
</reference>
<evidence type="ECO:0000256" key="9">
    <source>
        <dbReference type="ARBA" id="ARBA00022692"/>
    </source>
</evidence>
<organism evidence="16 17">
    <name type="scientific">Conoideocrella luteorostrata</name>
    <dbReference type="NCBI Taxonomy" id="1105319"/>
    <lineage>
        <taxon>Eukaryota</taxon>
        <taxon>Fungi</taxon>
        <taxon>Dikarya</taxon>
        <taxon>Ascomycota</taxon>
        <taxon>Pezizomycotina</taxon>
        <taxon>Sordariomycetes</taxon>
        <taxon>Hypocreomycetidae</taxon>
        <taxon>Hypocreales</taxon>
        <taxon>Clavicipitaceae</taxon>
        <taxon>Conoideocrella</taxon>
    </lineage>
</organism>
<evidence type="ECO:0000256" key="8">
    <source>
        <dbReference type="ARBA" id="ARBA00022691"/>
    </source>
</evidence>
<dbReference type="EMBL" id="JASWJB010000307">
    <property type="protein sequence ID" value="KAK2591814.1"/>
    <property type="molecule type" value="Genomic_DNA"/>
</dbReference>
<dbReference type="PANTHER" id="PTHR45197">
    <property type="entry name" value="SYNTHASE, PUTATIVE (AFU_ORTHOLOGUE AFUA_7G04190)-RELATED"/>
    <property type="match status" value="1"/>
</dbReference>
<evidence type="ECO:0000256" key="6">
    <source>
        <dbReference type="ARBA" id="ARBA00022603"/>
    </source>
</evidence>
<evidence type="ECO:0000313" key="16">
    <source>
        <dbReference type="EMBL" id="KAK2591814.1"/>
    </source>
</evidence>